<reference evidence="1 2" key="1">
    <citation type="submission" date="2020-07" db="EMBL/GenBank/DDBJ databases">
        <title>Sequencing the genomes of 1000 actinobacteria strains.</title>
        <authorList>
            <person name="Klenk H.-P."/>
        </authorList>
    </citation>
    <scope>NUCLEOTIDE SEQUENCE [LARGE SCALE GENOMIC DNA]</scope>
    <source>
        <strain evidence="1 2">DSM 45975</strain>
    </source>
</reference>
<evidence type="ECO:0000313" key="1">
    <source>
        <dbReference type="EMBL" id="MBA8826418.1"/>
    </source>
</evidence>
<dbReference type="RefSeq" id="WP_182545628.1">
    <property type="nucleotide sequence ID" value="NZ_JACGWZ010000005.1"/>
</dbReference>
<protein>
    <recommendedName>
        <fullName evidence="3">DUF4267 domain-containing protein</fullName>
    </recommendedName>
</protein>
<sequence>MTPSATGDDLRTRSARCVAGLIGTGRVALGAAAVLRPPWAATPWVGAAQARSPAVRVLARAAGGRDIALGAGSLLALRRPRSARALPLWLAAAAVADATDVAATVSCWSELPRSGRSTVTALASGATLLSTLAAVALHESTSRR</sequence>
<gene>
    <name evidence="1" type="ORF">FHX42_003794</name>
</gene>
<accession>A0A839E699</accession>
<comment type="caution">
    <text evidence="1">The sequence shown here is derived from an EMBL/GenBank/DDBJ whole genome shotgun (WGS) entry which is preliminary data.</text>
</comment>
<proteinExistence type="predicted"/>
<keyword evidence="2" id="KW-1185">Reference proteome</keyword>
<dbReference type="EMBL" id="JACGWZ010000005">
    <property type="protein sequence ID" value="MBA8826418.1"/>
    <property type="molecule type" value="Genomic_DNA"/>
</dbReference>
<name>A0A839E699_9PSEU</name>
<dbReference type="Proteomes" id="UP000569329">
    <property type="component" value="Unassembled WGS sequence"/>
</dbReference>
<dbReference type="AlphaFoldDB" id="A0A839E699"/>
<evidence type="ECO:0000313" key="2">
    <source>
        <dbReference type="Proteomes" id="UP000569329"/>
    </source>
</evidence>
<evidence type="ECO:0008006" key="3">
    <source>
        <dbReference type="Google" id="ProtNLM"/>
    </source>
</evidence>
<organism evidence="1 2">
    <name type="scientific">Halosaccharopolyspora lacisalsi</name>
    <dbReference type="NCBI Taxonomy" id="1000566"/>
    <lineage>
        <taxon>Bacteria</taxon>
        <taxon>Bacillati</taxon>
        <taxon>Actinomycetota</taxon>
        <taxon>Actinomycetes</taxon>
        <taxon>Pseudonocardiales</taxon>
        <taxon>Pseudonocardiaceae</taxon>
        <taxon>Halosaccharopolyspora</taxon>
    </lineage>
</organism>